<evidence type="ECO:0000256" key="1">
    <source>
        <dbReference type="ARBA" id="ARBA00000085"/>
    </source>
</evidence>
<keyword evidence="7" id="KW-0472">Membrane</keyword>
<dbReference type="Gene3D" id="3.30.565.10">
    <property type="entry name" value="Histidine kinase-like ATPase, C-terminal domain"/>
    <property type="match status" value="1"/>
</dbReference>
<evidence type="ECO:0000313" key="9">
    <source>
        <dbReference type="EMBL" id="MFC0318138.1"/>
    </source>
</evidence>
<evidence type="ECO:0000256" key="2">
    <source>
        <dbReference type="ARBA" id="ARBA00012438"/>
    </source>
</evidence>
<protein>
    <recommendedName>
        <fullName evidence="2">histidine kinase</fullName>
        <ecNumber evidence="2">2.7.13.3</ecNumber>
    </recommendedName>
</protein>
<sequence>MVKEKINRLLLPSIILYRSIAICCMAILIVVQAKLIYNTYELKNRQYNLDEKELINDAYKQAIRNEVLFPGGAKILKQHIDNNLVKFQELYTNGPKEFEAFQKQVSEELYKDLTRYSTMDSLFRAIHTQLALTNDLQFLLILNNIAITFDGISYIPIYHKGVFGDAPVNIREVSQGMLIDGDLSFANRENLVTSISISDPSPNTLQVSFSLYVDQYNRQIAILKQMVPTLSLSLMSIAFVLLIYYFTYRNWLKQKKLADMKSDFLNSITHEFNTPISAILVANKSLQNPDIITNYTRVNTLTGIIKRQTDRLQTLVNQALDITSMSKENIEKESHDLEKLLEEIINDYELKTPEKVQIRYTAFTSGSIVLLNRFLFTTMLYNIFDNALKYNNAAIKNITVITDWKERHLTVSIKDNGIGMAESTISHIFEKFYRGKHNLQTGGLGLGLFYVKQSLEAHGWRLHLQSQIGVGSEFCIFIPYHTNNTGL</sequence>
<dbReference type="CDD" id="cd00075">
    <property type="entry name" value="HATPase"/>
    <property type="match status" value="1"/>
</dbReference>
<evidence type="ECO:0000256" key="4">
    <source>
        <dbReference type="ARBA" id="ARBA00022679"/>
    </source>
</evidence>
<dbReference type="SMART" id="SM00388">
    <property type="entry name" value="HisKA"/>
    <property type="match status" value="1"/>
</dbReference>
<dbReference type="SMART" id="SM00387">
    <property type="entry name" value="HATPase_c"/>
    <property type="match status" value="1"/>
</dbReference>
<evidence type="ECO:0000256" key="7">
    <source>
        <dbReference type="SAM" id="Phobius"/>
    </source>
</evidence>
<keyword evidence="3" id="KW-0597">Phosphoprotein</keyword>
<dbReference type="EC" id="2.7.13.3" evidence="2"/>
<keyword evidence="7" id="KW-1133">Transmembrane helix</keyword>
<dbReference type="GO" id="GO:0016301">
    <property type="term" value="F:kinase activity"/>
    <property type="evidence" value="ECO:0007669"/>
    <property type="project" value="UniProtKB-KW"/>
</dbReference>
<gene>
    <name evidence="9" type="ORF">ACFFI0_07445</name>
</gene>
<feature type="domain" description="Histidine kinase" evidence="8">
    <location>
        <begin position="267"/>
        <end position="482"/>
    </location>
</feature>
<feature type="transmembrane region" description="Helical" evidence="7">
    <location>
        <begin position="226"/>
        <end position="246"/>
    </location>
</feature>
<dbReference type="InterPro" id="IPR050736">
    <property type="entry name" value="Sensor_HK_Regulatory"/>
</dbReference>
<dbReference type="InterPro" id="IPR005467">
    <property type="entry name" value="His_kinase_dom"/>
</dbReference>
<feature type="transmembrane region" description="Helical" evidence="7">
    <location>
        <begin position="15"/>
        <end position="37"/>
    </location>
</feature>
<evidence type="ECO:0000256" key="5">
    <source>
        <dbReference type="ARBA" id="ARBA00022777"/>
    </source>
</evidence>
<dbReference type="InterPro" id="IPR003661">
    <property type="entry name" value="HisK_dim/P_dom"/>
</dbReference>
<dbReference type="PROSITE" id="PS50109">
    <property type="entry name" value="HIS_KIN"/>
    <property type="match status" value="1"/>
</dbReference>
<name>A0ABV6HGV7_9SPHI</name>
<keyword evidence="6" id="KW-0902">Two-component regulatory system</keyword>
<dbReference type="PANTHER" id="PTHR43711">
    <property type="entry name" value="TWO-COMPONENT HISTIDINE KINASE"/>
    <property type="match status" value="1"/>
</dbReference>
<dbReference type="PRINTS" id="PR00344">
    <property type="entry name" value="BCTRLSENSOR"/>
</dbReference>
<dbReference type="Pfam" id="PF02518">
    <property type="entry name" value="HATPase_c"/>
    <property type="match status" value="1"/>
</dbReference>
<dbReference type="InterPro" id="IPR003594">
    <property type="entry name" value="HATPase_dom"/>
</dbReference>
<comment type="caution">
    <text evidence="9">The sequence shown here is derived from an EMBL/GenBank/DDBJ whole genome shotgun (WGS) entry which is preliminary data.</text>
</comment>
<evidence type="ECO:0000313" key="10">
    <source>
        <dbReference type="Proteomes" id="UP001589774"/>
    </source>
</evidence>
<dbReference type="SUPFAM" id="SSF47384">
    <property type="entry name" value="Homodimeric domain of signal transducing histidine kinase"/>
    <property type="match status" value="1"/>
</dbReference>
<comment type="catalytic activity">
    <reaction evidence="1">
        <text>ATP + protein L-histidine = ADP + protein N-phospho-L-histidine.</text>
        <dbReference type="EC" id="2.7.13.3"/>
    </reaction>
</comment>
<keyword evidence="7" id="KW-0812">Transmembrane</keyword>
<keyword evidence="10" id="KW-1185">Reference proteome</keyword>
<dbReference type="SUPFAM" id="SSF55874">
    <property type="entry name" value="ATPase domain of HSP90 chaperone/DNA topoisomerase II/histidine kinase"/>
    <property type="match status" value="1"/>
</dbReference>
<organism evidence="9 10">
    <name type="scientific">Olivibacter oleidegradans</name>
    <dbReference type="NCBI Taxonomy" id="760123"/>
    <lineage>
        <taxon>Bacteria</taxon>
        <taxon>Pseudomonadati</taxon>
        <taxon>Bacteroidota</taxon>
        <taxon>Sphingobacteriia</taxon>
        <taxon>Sphingobacteriales</taxon>
        <taxon>Sphingobacteriaceae</taxon>
        <taxon>Olivibacter</taxon>
    </lineage>
</organism>
<keyword evidence="4" id="KW-0808">Transferase</keyword>
<proteinExistence type="predicted"/>
<reference evidence="9 10" key="1">
    <citation type="submission" date="2024-09" db="EMBL/GenBank/DDBJ databases">
        <authorList>
            <person name="Sun Q."/>
            <person name="Mori K."/>
        </authorList>
    </citation>
    <scope>NUCLEOTIDE SEQUENCE [LARGE SCALE GENOMIC DNA]</scope>
    <source>
        <strain evidence="9 10">CCM 7765</strain>
    </source>
</reference>
<keyword evidence="5 9" id="KW-0418">Kinase</keyword>
<dbReference type="InterPro" id="IPR036890">
    <property type="entry name" value="HATPase_C_sf"/>
</dbReference>
<accession>A0ABV6HGV7</accession>
<dbReference type="Pfam" id="PF00512">
    <property type="entry name" value="HisKA"/>
    <property type="match status" value="1"/>
</dbReference>
<dbReference type="CDD" id="cd00082">
    <property type="entry name" value="HisKA"/>
    <property type="match status" value="1"/>
</dbReference>
<dbReference type="RefSeq" id="WP_130856221.1">
    <property type="nucleotide sequence ID" value="NZ_JBHLWO010000001.1"/>
</dbReference>
<evidence type="ECO:0000256" key="6">
    <source>
        <dbReference type="ARBA" id="ARBA00023012"/>
    </source>
</evidence>
<dbReference type="EMBL" id="JBHLWO010000001">
    <property type="protein sequence ID" value="MFC0318138.1"/>
    <property type="molecule type" value="Genomic_DNA"/>
</dbReference>
<dbReference type="InterPro" id="IPR036097">
    <property type="entry name" value="HisK_dim/P_sf"/>
</dbReference>
<evidence type="ECO:0000256" key="3">
    <source>
        <dbReference type="ARBA" id="ARBA00022553"/>
    </source>
</evidence>
<evidence type="ECO:0000259" key="8">
    <source>
        <dbReference type="PROSITE" id="PS50109"/>
    </source>
</evidence>
<dbReference type="Proteomes" id="UP001589774">
    <property type="component" value="Unassembled WGS sequence"/>
</dbReference>
<dbReference type="PANTHER" id="PTHR43711:SF31">
    <property type="entry name" value="HISTIDINE KINASE"/>
    <property type="match status" value="1"/>
</dbReference>
<dbReference type="InterPro" id="IPR004358">
    <property type="entry name" value="Sig_transdc_His_kin-like_C"/>
</dbReference>
<dbReference type="Gene3D" id="1.10.287.130">
    <property type="match status" value="1"/>
</dbReference>